<dbReference type="InterPro" id="IPR036397">
    <property type="entry name" value="RNaseH_sf"/>
</dbReference>
<evidence type="ECO:0000259" key="1">
    <source>
        <dbReference type="Pfam" id="PF02171"/>
    </source>
</evidence>
<dbReference type="Pfam" id="PF02171">
    <property type="entry name" value="Piwi"/>
    <property type="match status" value="1"/>
</dbReference>
<dbReference type="SUPFAM" id="SSF53098">
    <property type="entry name" value="Ribonuclease H-like"/>
    <property type="match status" value="1"/>
</dbReference>
<dbReference type="Proteomes" id="UP000887577">
    <property type="component" value="Unplaced"/>
</dbReference>
<proteinExistence type="predicted"/>
<dbReference type="WBParaSite" id="PSU_v2.g16975.t1">
    <property type="protein sequence ID" value="PSU_v2.g16975.t1"/>
    <property type="gene ID" value="PSU_v2.g16975"/>
</dbReference>
<dbReference type="PANTHER" id="PTHR22891">
    <property type="entry name" value="EUKARYOTIC TRANSLATION INITIATION FACTOR 2C"/>
    <property type="match status" value="1"/>
</dbReference>
<evidence type="ECO:0000313" key="2">
    <source>
        <dbReference type="Proteomes" id="UP000887577"/>
    </source>
</evidence>
<keyword evidence="2" id="KW-1185">Reference proteome</keyword>
<name>A0A914YI30_9BILA</name>
<feature type="domain" description="Piwi" evidence="1">
    <location>
        <begin position="2"/>
        <end position="109"/>
    </location>
</feature>
<dbReference type="InterPro" id="IPR003165">
    <property type="entry name" value="Piwi"/>
</dbReference>
<reference evidence="3" key="1">
    <citation type="submission" date="2022-11" db="UniProtKB">
        <authorList>
            <consortium name="WormBaseParasite"/>
        </authorList>
    </citation>
    <scope>IDENTIFICATION</scope>
</reference>
<organism evidence="2 3">
    <name type="scientific">Panagrolaimus superbus</name>
    <dbReference type="NCBI Taxonomy" id="310955"/>
    <lineage>
        <taxon>Eukaryota</taxon>
        <taxon>Metazoa</taxon>
        <taxon>Ecdysozoa</taxon>
        <taxon>Nematoda</taxon>
        <taxon>Chromadorea</taxon>
        <taxon>Rhabditida</taxon>
        <taxon>Tylenchina</taxon>
        <taxon>Panagrolaimomorpha</taxon>
        <taxon>Panagrolaimoidea</taxon>
        <taxon>Panagrolaimidae</taxon>
        <taxon>Panagrolaimus</taxon>
    </lineage>
</organism>
<dbReference type="Gene3D" id="3.30.420.10">
    <property type="entry name" value="Ribonuclease H-like superfamily/Ribonuclease H"/>
    <property type="match status" value="1"/>
</dbReference>
<dbReference type="InterPro" id="IPR012337">
    <property type="entry name" value="RNaseH-like_sf"/>
</dbReference>
<dbReference type="AlphaFoldDB" id="A0A914YI30"/>
<dbReference type="GO" id="GO:0003676">
    <property type="term" value="F:nucleic acid binding"/>
    <property type="evidence" value="ECO:0007669"/>
    <property type="project" value="InterPro"/>
</dbReference>
<accession>A0A914YI30</accession>
<evidence type="ECO:0000313" key="3">
    <source>
        <dbReference type="WBParaSite" id="PSU_v2.g16975.t1"/>
    </source>
</evidence>
<sequence>MNACTRIDPKWKPKFILIVTTKEHDTRVFSRVNGRIENPTPGTMLVLRAGKELLATPQKALKGTVQPVKITLIKNDSGVSFDGVMKFVHALSYTHQLTCSPTGLVEPIYQVC</sequence>
<protein>
    <submittedName>
        <fullName evidence="3">Piwi domain-containing protein</fullName>
    </submittedName>
</protein>